<gene>
    <name evidence="1" type="ORF">METZ01_LOCUS443898</name>
</gene>
<accession>A0A382Z6A7</accession>
<proteinExistence type="predicted"/>
<organism evidence="1">
    <name type="scientific">marine metagenome</name>
    <dbReference type="NCBI Taxonomy" id="408172"/>
    <lineage>
        <taxon>unclassified sequences</taxon>
        <taxon>metagenomes</taxon>
        <taxon>ecological metagenomes</taxon>
    </lineage>
</organism>
<name>A0A382Z6A7_9ZZZZ</name>
<dbReference type="EMBL" id="UINC01181378">
    <property type="protein sequence ID" value="SVD91044.1"/>
    <property type="molecule type" value="Genomic_DNA"/>
</dbReference>
<evidence type="ECO:0000313" key="1">
    <source>
        <dbReference type="EMBL" id="SVD91044.1"/>
    </source>
</evidence>
<reference evidence="1" key="1">
    <citation type="submission" date="2018-05" db="EMBL/GenBank/DDBJ databases">
        <authorList>
            <person name="Lanie J.A."/>
            <person name="Ng W.-L."/>
            <person name="Kazmierczak K.M."/>
            <person name="Andrzejewski T.M."/>
            <person name="Davidsen T.M."/>
            <person name="Wayne K.J."/>
            <person name="Tettelin H."/>
            <person name="Glass J.I."/>
            <person name="Rusch D."/>
            <person name="Podicherti R."/>
            <person name="Tsui H.-C.T."/>
            <person name="Winkler M.E."/>
        </authorList>
    </citation>
    <scope>NUCLEOTIDE SEQUENCE</scope>
</reference>
<protein>
    <submittedName>
        <fullName evidence="1">Uncharacterized protein</fullName>
    </submittedName>
</protein>
<dbReference type="AlphaFoldDB" id="A0A382Z6A7"/>
<sequence length="28" mass="3303">MTLIILDLLILIIEKKLVYEDICIKETI</sequence>